<dbReference type="InterPro" id="IPR036869">
    <property type="entry name" value="J_dom_sf"/>
</dbReference>
<dbReference type="AlphaFoldDB" id="A0ABC8L2B0"/>
<accession>A0ABC8L2B0</accession>
<gene>
    <name evidence="3" type="ORF">ERUC_LOCUS29570</name>
</gene>
<dbReference type="Gene3D" id="1.10.287.110">
    <property type="entry name" value="DnaJ domain"/>
    <property type="match status" value="1"/>
</dbReference>
<feature type="region of interest" description="Disordered" evidence="1">
    <location>
        <begin position="546"/>
        <end position="588"/>
    </location>
</feature>
<dbReference type="PROSITE" id="PS50076">
    <property type="entry name" value="DNAJ_2"/>
    <property type="match status" value="1"/>
</dbReference>
<protein>
    <recommendedName>
        <fullName evidence="2">J domain-containing protein</fullName>
    </recommendedName>
</protein>
<dbReference type="EMBL" id="CAKOAT010375153">
    <property type="protein sequence ID" value="CAH8363814.1"/>
    <property type="molecule type" value="Genomic_DNA"/>
</dbReference>
<feature type="compositionally biased region" description="Basic and acidic residues" evidence="1">
    <location>
        <begin position="434"/>
        <end position="456"/>
    </location>
</feature>
<feature type="compositionally biased region" description="Basic and acidic residues" evidence="1">
    <location>
        <begin position="305"/>
        <end position="314"/>
    </location>
</feature>
<feature type="compositionally biased region" description="Basic and acidic residues" evidence="1">
    <location>
        <begin position="564"/>
        <end position="588"/>
    </location>
</feature>
<feature type="compositionally biased region" description="Acidic residues" evidence="1">
    <location>
        <begin position="70"/>
        <end position="79"/>
    </location>
</feature>
<feature type="domain" description="J" evidence="2">
    <location>
        <begin position="614"/>
        <end position="677"/>
    </location>
</feature>
<feature type="compositionally biased region" description="Basic and acidic residues" evidence="1">
    <location>
        <begin position="402"/>
        <end position="419"/>
    </location>
</feature>
<evidence type="ECO:0000313" key="3">
    <source>
        <dbReference type="EMBL" id="CAH8363814.1"/>
    </source>
</evidence>
<dbReference type="PANTHER" id="PTHR36335">
    <property type="entry name" value="CHAPERONE DNAJ-DOMAIN SUPERFAMILY PROTEIN"/>
    <property type="match status" value="1"/>
</dbReference>
<feature type="region of interest" description="Disordered" evidence="1">
    <location>
        <begin position="43"/>
        <end position="107"/>
    </location>
</feature>
<dbReference type="Proteomes" id="UP001642260">
    <property type="component" value="Unassembled WGS sequence"/>
</dbReference>
<evidence type="ECO:0000313" key="4">
    <source>
        <dbReference type="Proteomes" id="UP001642260"/>
    </source>
</evidence>
<proteinExistence type="predicted"/>
<keyword evidence="4" id="KW-1185">Reference proteome</keyword>
<dbReference type="CDD" id="cd06257">
    <property type="entry name" value="DnaJ"/>
    <property type="match status" value="1"/>
</dbReference>
<dbReference type="PANTHER" id="PTHR36335:SF1">
    <property type="entry name" value="CHAPERONE DNAJ-DOMAIN SUPERFAMILY PROTEIN"/>
    <property type="match status" value="1"/>
</dbReference>
<dbReference type="InterPro" id="IPR001623">
    <property type="entry name" value="DnaJ_domain"/>
</dbReference>
<feature type="compositionally biased region" description="Polar residues" evidence="1">
    <location>
        <begin position="263"/>
        <end position="290"/>
    </location>
</feature>
<feature type="region of interest" description="Disordered" evidence="1">
    <location>
        <begin position="238"/>
        <end position="513"/>
    </location>
</feature>
<dbReference type="SUPFAM" id="SSF46565">
    <property type="entry name" value="Chaperone J-domain"/>
    <property type="match status" value="1"/>
</dbReference>
<sequence>MGEQRQIRSRLSNGMPTKRCTANGVMNEFIVVDDDEVIILDFPESSSSKGKAPGTSRTRNQPVLQRVISIDDDDDDDDTENVHKDGSSSSGNSNPANLQTSVHDDDDDDCQFVQEKRASAFRFSKCNNKAFSTMPSSSGTRFGLDTDSDSDFSESDCSDCEILEGSQGEVREQWEKAFLEKRKKAGLSEEAAGPSHLHCDTNFRPVFGFGFGFESTTYQRNPTSSFFTARNGERGKKASSAFFGTEKSGKAGLSEEAGPSNLHGDSNFMSGFESRTYQHDQPSSFASRNADNTKERSSTFFGAEKSGKTGRSEEAGLSDLHCGNRTEQHDQASSFFTARNPDGRKDTSSTLSGSEVERDNLAEKCANSRFFSKEGFAEPSSPSPEIQIEHERSNSATTDSTSSKEQRKQNSFKEVEKQPDTVPVQCDTSQCPKENQKKRTAEKLYTKEVVQEEDASKSSPPSTSDGVGDTPPVGGVSNGARSERGGIGESREPIIDPIPSTSEQVQGTAPAVDVMLNREMLKETDEYKKAQEEEWESRQRQLQLQAEEAQRQRKRRKLANTRQLEMERRQKERVEEVRETQKKDEESMNMKEKVRAEITKSLKVLELKCINMASLLRGLGIPVNGGISPPPQEVHAAYKRALLKFHPDRASGGDIKQQVEAEEKFKLIARMKDKFLL</sequence>
<evidence type="ECO:0000256" key="1">
    <source>
        <dbReference type="SAM" id="MobiDB-lite"/>
    </source>
</evidence>
<organism evidence="3 4">
    <name type="scientific">Eruca vesicaria subsp. sativa</name>
    <name type="common">Garden rocket</name>
    <name type="synonym">Eruca sativa</name>
    <dbReference type="NCBI Taxonomy" id="29727"/>
    <lineage>
        <taxon>Eukaryota</taxon>
        <taxon>Viridiplantae</taxon>
        <taxon>Streptophyta</taxon>
        <taxon>Embryophyta</taxon>
        <taxon>Tracheophyta</taxon>
        <taxon>Spermatophyta</taxon>
        <taxon>Magnoliopsida</taxon>
        <taxon>eudicotyledons</taxon>
        <taxon>Gunneridae</taxon>
        <taxon>Pentapetalae</taxon>
        <taxon>rosids</taxon>
        <taxon>malvids</taxon>
        <taxon>Brassicales</taxon>
        <taxon>Brassicaceae</taxon>
        <taxon>Brassiceae</taxon>
        <taxon>Eruca</taxon>
    </lineage>
</organism>
<evidence type="ECO:0000259" key="2">
    <source>
        <dbReference type="PROSITE" id="PS50076"/>
    </source>
</evidence>
<feature type="compositionally biased region" description="Basic and acidic residues" evidence="1">
    <location>
        <begin position="481"/>
        <end position="494"/>
    </location>
</feature>
<feature type="compositionally biased region" description="Polar residues" evidence="1">
    <location>
        <begin position="44"/>
        <end position="63"/>
    </location>
</feature>
<feature type="compositionally biased region" description="Low complexity" evidence="1">
    <location>
        <begin position="465"/>
        <end position="475"/>
    </location>
</feature>
<name>A0ABC8L2B0_ERUVS</name>
<reference evidence="3 4" key="1">
    <citation type="submission" date="2022-03" db="EMBL/GenBank/DDBJ databases">
        <authorList>
            <person name="Macdonald S."/>
            <person name="Ahmed S."/>
            <person name="Newling K."/>
        </authorList>
    </citation>
    <scope>NUCLEOTIDE SEQUENCE [LARGE SCALE GENOMIC DNA]</scope>
</reference>
<comment type="caution">
    <text evidence="3">The sequence shown here is derived from an EMBL/GenBank/DDBJ whole genome shotgun (WGS) entry which is preliminary data.</text>
</comment>